<organism evidence="1 2">
    <name type="scientific">Halosquirtibacter laminarini</name>
    <dbReference type="NCBI Taxonomy" id="3374600"/>
    <lineage>
        <taxon>Bacteria</taxon>
        <taxon>Pseudomonadati</taxon>
        <taxon>Bacteroidota</taxon>
        <taxon>Bacteroidia</taxon>
        <taxon>Marinilabiliales</taxon>
        <taxon>Prolixibacteraceae</taxon>
        <taxon>Halosquirtibacter</taxon>
    </lineage>
</organism>
<gene>
    <name evidence="1" type="ORF">K4L44_08885</name>
</gene>
<protein>
    <submittedName>
        <fullName evidence="1">Transposase</fullName>
    </submittedName>
</protein>
<keyword evidence="2" id="KW-1185">Reference proteome</keyword>
<accession>A0AC61NBB0</accession>
<proteinExistence type="predicted"/>
<reference evidence="1" key="1">
    <citation type="submission" date="2021-08" db="EMBL/GenBank/DDBJ databases">
        <title>Novel anaerobic bacterium isolated from sea squirt in East Sea, Republic of Korea.</title>
        <authorList>
            <person name="Nguyen T.H."/>
            <person name="Li Z."/>
            <person name="Lee Y.-J."/>
            <person name="Ko J."/>
            <person name="Kim S.-G."/>
        </authorList>
    </citation>
    <scope>NUCLEOTIDE SEQUENCE</scope>
    <source>
        <strain evidence="1">KCTC 25031</strain>
    </source>
</reference>
<evidence type="ECO:0000313" key="1">
    <source>
        <dbReference type="EMBL" id="QZE12704.1"/>
    </source>
</evidence>
<name>A0AC61NBB0_9BACT</name>
<dbReference type="EMBL" id="CP081303">
    <property type="protein sequence ID" value="QZE12704.1"/>
    <property type="molecule type" value="Genomic_DNA"/>
</dbReference>
<sequence length="421" mass="48794">MNKILTKQIQNKLSLYFCKLNSHLTKPELRCTREITTGILKTGSVIINQIATAIGDSIDKQQTTKRLRNHYNKKGFFLKLLRGHMDCVSDTIHEGDYILFDGSDIQKKYAKTMEGLDFVKDGDEKNKVGLGYWLMNVVHIDKANKMTPLYNKLYSFDHGAKSENNEAIEALKEVDNAISKNVTCVFDRGFDRQIIKDYVVSQQNNFIIRLKKNTKLIYKGKETTVSTIGKKIPFFMELTANKRGKNKSKKINFECGAVKVKYRIKQREFELWLVATKRKSGGKCWLLTNSPKHTITEVISEAFQAYGFRWKIEEYHRHIKSSYDLENIQIKKFDGLQCMLAILTIAMGILYNTLESMHLRLLLDSKIKILDKNKVSELRNFIYYKISTIIKILLANVYTKHIIQSKQTQVDVGQMRLNLDF</sequence>
<evidence type="ECO:0000313" key="2">
    <source>
        <dbReference type="Proteomes" id="UP000826212"/>
    </source>
</evidence>
<dbReference type="Proteomes" id="UP000826212">
    <property type="component" value="Chromosome"/>
</dbReference>